<reference evidence="2" key="1">
    <citation type="submission" date="2023-04" db="EMBL/GenBank/DDBJ databases">
        <authorList>
            <consortium name="ELIXIR-Norway"/>
        </authorList>
    </citation>
    <scope>NUCLEOTIDE SEQUENCE [LARGE SCALE GENOMIC DNA]</scope>
</reference>
<sequence>MREAGEALGHQRLQAWPPASLPALKAAEMCVQPSWMVGLICAHTRFSEVRSCQGSPDAMSRNGSQAADGIRSVTSIFLALGSVSVSDAGSSAASPKPDARPRLLEATPAKSAGLSWEGVKTRHSPRPPPTAPPEGILTPRGNDSLLAGSAGTAAPESHRFIDSSRLSVLLPQAARSLGVPLAAAFGSDLGLKKAAIEGTLPRRSLLFLATHFLSRESGIWPS</sequence>
<evidence type="ECO:0000313" key="3">
    <source>
        <dbReference type="Proteomes" id="UP001176941"/>
    </source>
</evidence>
<evidence type="ECO:0000313" key="2">
    <source>
        <dbReference type="EMBL" id="CAI9154084.1"/>
    </source>
</evidence>
<evidence type="ECO:0000256" key="1">
    <source>
        <dbReference type="SAM" id="MobiDB-lite"/>
    </source>
</evidence>
<dbReference type="EMBL" id="OX459947">
    <property type="protein sequence ID" value="CAI9154084.1"/>
    <property type="molecule type" value="Genomic_DNA"/>
</dbReference>
<dbReference type="Proteomes" id="UP001176941">
    <property type="component" value="Chromosome 11"/>
</dbReference>
<name>A0ABN8XXH5_RANTA</name>
<proteinExistence type="predicted"/>
<feature type="region of interest" description="Disordered" evidence="1">
    <location>
        <begin position="86"/>
        <end position="149"/>
    </location>
</feature>
<gene>
    <name evidence="2" type="ORF">MRATA1EN1_LOCUS3046</name>
</gene>
<accession>A0ABN8XXH5</accession>
<keyword evidence="3" id="KW-1185">Reference proteome</keyword>
<organism evidence="2 3">
    <name type="scientific">Rangifer tarandus platyrhynchus</name>
    <name type="common">Svalbard reindeer</name>
    <dbReference type="NCBI Taxonomy" id="3082113"/>
    <lineage>
        <taxon>Eukaryota</taxon>
        <taxon>Metazoa</taxon>
        <taxon>Chordata</taxon>
        <taxon>Craniata</taxon>
        <taxon>Vertebrata</taxon>
        <taxon>Euteleostomi</taxon>
        <taxon>Mammalia</taxon>
        <taxon>Eutheria</taxon>
        <taxon>Laurasiatheria</taxon>
        <taxon>Artiodactyla</taxon>
        <taxon>Ruminantia</taxon>
        <taxon>Pecora</taxon>
        <taxon>Cervidae</taxon>
        <taxon>Odocoileinae</taxon>
        <taxon>Rangifer</taxon>
    </lineage>
</organism>
<protein>
    <submittedName>
        <fullName evidence="2">Uncharacterized protein</fullName>
    </submittedName>
</protein>